<feature type="compositionally biased region" description="Polar residues" evidence="1">
    <location>
        <begin position="20"/>
        <end position="30"/>
    </location>
</feature>
<dbReference type="OMA" id="MARITLM"/>
<dbReference type="eggNOG" id="ENOG502SCK1">
    <property type="taxonomic scope" value="Eukaryota"/>
</dbReference>
<feature type="region of interest" description="Disordered" evidence="1">
    <location>
        <begin position="1"/>
        <end position="30"/>
    </location>
</feature>
<organism evidence="3 4">
    <name type="scientific">Dothistroma septosporum (strain NZE10 / CBS 128990)</name>
    <name type="common">Red band needle blight fungus</name>
    <name type="synonym">Mycosphaerella pini</name>
    <dbReference type="NCBI Taxonomy" id="675120"/>
    <lineage>
        <taxon>Eukaryota</taxon>
        <taxon>Fungi</taxon>
        <taxon>Dikarya</taxon>
        <taxon>Ascomycota</taxon>
        <taxon>Pezizomycotina</taxon>
        <taxon>Dothideomycetes</taxon>
        <taxon>Dothideomycetidae</taxon>
        <taxon>Mycosphaerellales</taxon>
        <taxon>Mycosphaerellaceae</taxon>
        <taxon>Dothistroma</taxon>
    </lineage>
</organism>
<evidence type="ECO:0000313" key="3">
    <source>
        <dbReference type="EMBL" id="EME45209.1"/>
    </source>
</evidence>
<gene>
    <name evidence="3" type="ORF">DOTSEDRAFT_170484</name>
</gene>
<dbReference type="OrthoDB" id="4093716at2759"/>
<evidence type="ECO:0000256" key="1">
    <source>
        <dbReference type="SAM" id="MobiDB-lite"/>
    </source>
</evidence>
<keyword evidence="2" id="KW-0472">Membrane</keyword>
<feature type="compositionally biased region" description="Basic residues" evidence="1">
    <location>
        <begin position="1"/>
        <end position="12"/>
    </location>
</feature>
<feature type="transmembrane region" description="Helical" evidence="2">
    <location>
        <begin position="37"/>
        <end position="56"/>
    </location>
</feature>
<reference evidence="4" key="1">
    <citation type="journal article" date="2012" name="PLoS Genet.">
        <title>The genomes of the fungal plant pathogens Cladosporium fulvum and Dothistroma septosporum reveal adaptation to different hosts and lifestyles but also signatures of common ancestry.</title>
        <authorList>
            <person name="de Wit P.J.G.M."/>
            <person name="van der Burgt A."/>
            <person name="Oekmen B."/>
            <person name="Stergiopoulos I."/>
            <person name="Abd-Elsalam K.A."/>
            <person name="Aerts A.L."/>
            <person name="Bahkali A.H."/>
            <person name="Beenen H.G."/>
            <person name="Chettri P."/>
            <person name="Cox M.P."/>
            <person name="Datema E."/>
            <person name="de Vries R.P."/>
            <person name="Dhillon B."/>
            <person name="Ganley A.R."/>
            <person name="Griffiths S.A."/>
            <person name="Guo Y."/>
            <person name="Hamelin R.C."/>
            <person name="Henrissat B."/>
            <person name="Kabir M.S."/>
            <person name="Jashni M.K."/>
            <person name="Kema G."/>
            <person name="Klaubauf S."/>
            <person name="Lapidus A."/>
            <person name="Levasseur A."/>
            <person name="Lindquist E."/>
            <person name="Mehrabi R."/>
            <person name="Ohm R.A."/>
            <person name="Owen T.J."/>
            <person name="Salamov A."/>
            <person name="Schwelm A."/>
            <person name="Schijlen E."/>
            <person name="Sun H."/>
            <person name="van den Burg H.A."/>
            <person name="van Ham R.C.H.J."/>
            <person name="Zhang S."/>
            <person name="Goodwin S.B."/>
            <person name="Grigoriev I.V."/>
            <person name="Collemare J."/>
            <person name="Bradshaw R.E."/>
        </authorList>
    </citation>
    <scope>NUCLEOTIDE SEQUENCE [LARGE SCALE GENOMIC DNA]</scope>
    <source>
        <strain evidence="4">NZE10 / CBS 128990</strain>
    </source>
</reference>
<dbReference type="Proteomes" id="UP000016933">
    <property type="component" value="Unassembled WGS sequence"/>
</dbReference>
<reference evidence="3 4" key="2">
    <citation type="journal article" date="2012" name="PLoS Pathog.">
        <title>Diverse lifestyles and strategies of plant pathogenesis encoded in the genomes of eighteen Dothideomycetes fungi.</title>
        <authorList>
            <person name="Ohm R.A."/>
            <person name="Feau N."/>
            <person name="Henrissat B."/>
            <person name="Schoch C.L."/>
            <person name="Horwitz B.A."/>
            <person name="Barry K.W."/>
            <person name="Condon B.J."/>
            <person name="Copeland A.C."/>
            <person name="Dhillon B."/>
            <person name="Glaser F."/>
            <person name="Hesse C.N."/>
            <person name="Kosti I."/>
            <person name="LaButti K."/>
            <person name="Lindquist E.A."/>
            <person name="Lucas S."/>
            <person name="Salamov A.A."/>
            <person name="Bradshaw R.E."/>
            <person name="Ciuffetti L."/>
            <person name="Hamelin R.C."/>
            <person name="Kema G.H.J."/>
            <person name="Lawrence C."/>
            <person name="Scott J.A."/>
            <person name="Spatafora J.W."/>
            <person name="Turgeon B.G."/>
            <person name="de Wit P.J.G.M."/>
            <person name="Zhong S."/>
            <person name="Goodwin S.B."/>
            <person name="Grigoriev I.V."/>
        </authorList>
    </citation>
    <scope>NUCLEOTIDE SEQUENCE [LARGE SCALE GENOMIC DNA]</scope>
    <source>
        <strain evidence="4">NZE10 / CBS 128990</strain>
    </source>
</reference>
<protein>
    <submittedName>
        <fullName evidence="3">Uncharacterized protein</fullName>
    </submittedName>
</protein>
<proteinExistence type="predicted"/>
<name>N1PS09_DOTSN</name>
<keyword evidence="4" id="KW-1185">Reference proteome</keyword>
<evidence type="ECO:0000256" key="2">
    <source>
        <dbReference type="SAM" id="Phobius"/>
    </source>
</evidence>
<sequence length="84" mass="8954">MARRKGASRHTKVPVWAPSTGASEPNRSSKSVWSERLIRVSGISTAFAIAATSVVFPTPGLPSSMTGLLSCNALRTRMALERVV</sequence>
<dbReference type="HOGENOM" id="CLU_165607_0_0_1"/>
<keyword evidence="2" id="KW-1133">Transmembrane helix</keyword>
<keyword evidence="2" id="KW-0812">Transmembrane</keyword>
<evidence type="ECO:0000313" key="4">
    <source>
        <dbReference type="Proteomes" id="UP000016933"/>
    </source>
</evidence>
<dbReference type="EMBL" id="KB446538">
    <property type="protein sequence ID" value="EME45209.1"/>
    <property type="molecule type" value="Genomic_DNA"/>
</dbReference>
<dbReference type="AlphaFoldDB" id="N1PS09"/>
<accession>N1PS09</accession>